<feature type="domain" description="Gingipain" evidence="2">
    <location>
        <begin position="1"/>
        <end position="296"/>
    </location>
</feature>
<comment type="caution">
    <text evidence="3">The sequence shown here is derived from an EMBL/GenBank/DDBJ whole genome shotgun (WGS) entry which is preliminary data.</text>
</comment>
<dbReference type="Pfam" id="PF01364">
    <property type="entry name" value="Peptidase_C25"/>
    <property type="match status" value="1"/>
</dbReference>
<dbReference type="Gene3D" id="3.40.50.1460">
    <property type="match status" value="1"/>
</dbReference>
<dbReference type="EMBL" id="LAZR01003754">
    <property type="protein sequence ID" value="KKN15030.1"/>
    <property type="molecule type" value="Genomic_DNA"/>
</dbReference>
<proteinExistence type="predicted"/>
<protein>
    <recommendedName>
        <fullName evidence="2">Gingipain domain-containing protein</fullName>
    </recommendedName>
</protein>
<dbReference type="GO" id="GO:0006508">
    <property type="term" value="P:proteolysis"/>
    <property type="evidence" value="ECO:0007669"/>
    <property type="project" value="InterPro"/>
</dbReference>
<evidence type="ECO:0000256" key="1">
    <source>
        <dbReference type="ARBA" id="ARBA00022729"/>
    </source>
</evidence>
<dbReference type="SUPFAM" id="SSF52129">
    <property type="entry name" value="Caspase-like"/>
    <property type="match status" value="1"/>
</dbReference>
<keyword evidence="1" id="KW-0732">Signal</keyword>
<evidence type="ECO:0000259" key="2">
    <source>
        <dbReference type="Pfam" id="PF01364"/>
    </source>
</evidence>
<dbReference type="InterPro" id="IPR029031">
    <property type="entry name" value="Gingipain_N_sf"/>
</dbReference>
<sequence length="297" mass="32818">FNFGSKNPWALKDFLRRAYAYWNPQPRFVLLVGDASYDPCHHLGSGEFDLVPTKFVDTEHLTTVSDDWFVDFDDNGLPEMAVGRLPVETAEEAATVVSKIIAFEGVAGQMNEALLVADISDSIDFEGASGEVADELLEVNVEVREIIRGQSTTARSDLLNLLNQGQLLVNYVGHGSTKIWNGNLLTSTDAWTLTNYPYLPFLVSMTCLNGFFQDPYSESLAETFLKAERGGAVAVWTSSGLTLPGEQLPMNLELIRLLFNGEGLTIGEAVMRAKQATTNSDIRRTWILFGDPTLKLR</sequence>
<dbReference type="GO" id="GO:0008234">
    <property type="term" value="F:cysteine-type peptidase activity"/>
    <property type="evidence" value="ECO:0007669"/>
    <property type="project" value="InterPro"/>
</dbReference>
<evidence type="ECO:0000313" key="3">
    <source>
        <dbReference type="EMBL" id="KKN15030.1"/>
    </source>
</evidence>
<dbReference type="Gene3D" id="3.40.50.10390">
    <property type="entry name" value="Gingipain r, domain 1"/>
    <property type="match status" value="1"/>
</dbReference>
<accession>A0A0F9N5Y3</accession>
<reference evidence="3" key="1">
    <citation type="journal article" date="2015" name="Nature">
        <title>Complex archaea that bridge the gap between prokaryotes and eukaryotes.</title>
        <authorList>
            <person name="Spang A."/>
            <person name="Saw J.H."/>
            <person name="Jorgensen S.L."/>
            <person name="Zaremba-Niedzwiedzka K."/>
            <person name="Martijn J."/>
            <person name="Lind A.E."/>
            <person name="van Eijk R."/>
            <person name="Schleper C."/>
            <person name="Guy L."/>
            <person name="Ettema T.J."/>
        </authorList>
    </citation>
    <scope>NUCLEOTIDE SEQUENCE</scope>
</reference>
<dbReference type="AlphaFoldDB" id="A0A0F9N5Y3"/>
<dbReference type="InterPro" id="IPR001769">
    <property type="entry name" value="Gingipain"/>
</dbReference>
<name>A0A0F9N5Y3_9ZZZZ</name>
<gene>
    <name evidence="3" type="ORF">LCGC14_0990100</name>
</gene>
<organism evidence="3">
    <name type="scientific">marine sediment metagenome</name>
    <dbReference type="NCBI Taxonomy" id="412755"/>
    <lineage>
        <taxon>unclassified sequences</taxon>
        <taxon>metagenomes</taxon>
        <taxon>ecological metagenomes</taxon>
    </lineage>
</organism>
<feature type="non-terminal residue" evidence="3">
    <location>
        <position position="1"/>
    </location>
</feature>
<dbReference type="InterPro" id="IPR029030">
    <property type="entry name" value="Caspase-like_dom_sf"/>
</dbReference>